<accession>A0ABN2K0H1</accession>
<evidence type="ECO:0000256" key="4">
    <source>
        <dbReference type="ARBA" id="ARBA00023136"/>
    </source>
</evidence>
<dbReference type="PROSITE" id="PS50850">
    <property type="entry name" value="MFS"/>
    <property type="match status" value="1"/>
</dbReference>
<evidence type="ECO:0000259" key="7">
    <source>
        <dbReference type="PROSITE" id="PS50850"/>
    </source>
</evidence>
<proteinExistence type="predicted"/>
<dbReference type="PANTHER" id="PTHR23523">
    <property type="match status" value="1"/>
</dbReference>
<feature type="transmembrane region" description="Helical" evidence="6">
    <location>
        <begin position="279"/>
        <end position="298"/>
    </location>
</feature>
<evidence type="ECO:0000256" key="6">
    <source>
        <dbReference type="SAM" id="Phobius"/>
    </source>
</evidence>
<evidence type="ECO:0000313" key="9">
    <source>
        <dbReference type="Proteomes" id="UP001500655"/>
    </source>
</evidence>
<evidence type="ECO:0000313" key="8">
    <source>
        <dbReference type="EMBL" id="GAA1745626.1"/>
    </source>
</evidence>
<name>A0ABN2K0H1_9ACTN</name>
<sequence>MAPSTLVDAPPGSVPPPPSPPVPDTSSKLIGSGLVLAAIVLVALNLRTAVTSLGALLEDVSAGLRMSGTLAGVITMLPALSFAAFGALTPRLARRLGATRLLLVAMSVLAAGLAVRALTDSTAVFVVTSAAALSGIAVGNVLLPSVVMRYFPHKVGMVTGVYSMTLVVGTATAAATSVPVAHLAGSWRAGLGVWALLAAVAIVPLVVVARMSAAESRAATVRATAEPARAARPASRVRASRTRLGWAMALLFGAQSFGAYAVMSWLAQLFRDAGFSAEVAGLLLSGVMAIGIPIALFMPAVAARWLDQRVLISVLAVVTAAAYVGLLVAPRSGALLWVALLAVGHSTFPLILSLLGMRARTAAGTVALSAFAQSVGYLIAAAGPLLIGVLYEATGAWVAPVGVLLGALVVQATCGLAVGRPRTLEDELDSYSEKSG</sequence>
<organism evidence="8 9">
    <name type="scientific">Luedemannella helvata</name>
    <dbReference type="NCBI Taxonomy" id="349315"/>
    <lineage>
        <taxon>Bacteria</taxon>
        <taxon>Bacillati</taxon>
        <taxon>Actinomycetota</taxon>
        <taxon>Actinomycetes</taxon>
        <taxon>Micromonosporales</taxon>
        <taxon>Micromonosporaceae</taxon>
        <taxon>Luedemannella</taxon>
    </lineage>
</organism>
<feature type="domain" description="Major facilitator superfamily (MFS) profile" evidence="7">
    <location>
        <begin position="33"/>
        <end position="424"/>
    </location>
</feature>
<dbReference type="EMBL" id="BAAALS010000006">
    <property type="protein sequence ID" value="GAA1745626.1"/>
    <property type="molecule type" value="Genomic_DNA"/>
</dbReference>
<feature type="transmembrane region" description="Helical" evidence="6">
    <location>
        <begin position="124"/>
        <end position="143"/>
    </location>
</feature>
<dbReference type="InterPro" id="IPR052524">
    <property type="entry name" value="MFS_Cyanate_Porter"/>
</dbReference>
<dbReference type="Pfam" id="PF07690">
    <property type="entry name" value="MFS_1"/>
    <property type="match status" value="1"/>
</dbReference>
<keyword evidence="9" id="KW-1185">Reference proteome</keyword>
<feature type="transmembrane region" description="Helical" evidence="6">
    <location>
        <begin position="367"/>
        <end position="391"/>
    </location>
</feature>
<comment type="subcellular location">
    <subcellularLocation>
        <location evidence="1">Cell membrane</location>
        <topology evidence="1">Multi-pass membrane protein</topology>
    </subcellularLocation>
</comment>
<comment type="caution">
    <text evidence="8">The sequence shown here is derived from an EMBL/GenBank/DDBJ whole genome shotgun (WGS) entry which is preliminary data.</text>
</comment>
<evidence type="ECO:0000256" key="5">
    <source>
        <dbReference type="SAM" id="MobiDB-lite"/>
    </source>
</evidence>
<dbReference type="InterPro" id="IPR011701">
    <property type="entry name" value="MFS"/>
</dbReference>
<dbReference type="Proteomes" id="UP001500655">
    <property type="component" value="Unassembled WGS sequence"/>
</dbReference>
<dbReference type="InterPro" id="IPR036259">
    <property type="entry name" value="MFS_trans_sf"/>
</dbReference>
<feature type="transmembrane region" description="Helical" evidence="6">
    <location>
        <begin position="397"/>
        <end position="418"/>
    </location>
</feature>
<keyword evidence="4 6" id="KW-0472">Membrane</keyword>
<dbReference type="PANTHER" id="PTHR23523:SF2">
    <property type="entry name" value="2-NITROIMIDAZOLE TRANSPORTER"/>
    <property type="match status" value="1"/>
</dbReference>
<dbReference type="SUPFAM" id="SSF103473">
    <property type="entry name" value="MFS general substrate transporter"/>
    <property type="match status" value="1"/>
</dbReference>
<feature type="region of interest" description="Disordered" evidence="5">
    <location>
        <begin position="1"/>
        <end position="25"/>
    </location>
</feature>
<feature type="compositionally biased region" description="Pro residues" evidence="5">
    <location>
        <begin position="12"/>
        <end position="23"/>
    </location>
</feature>
<feature type="transmembrane region" description="Helical" evidence="6">
    <location>
        <begin position="187"/>
        <end position="208"/>
    </location>
</feature>
<evidence type="ECO:0000256" key="3">
    <source>
        <dbReference type="ARBA" id="ARBA00022989"/>
    </source>
</evidence>
<feature type="transmembrane region" description="Helical" evidence="6">
    <location>
        <begin position="155"/>
        <end position="175"/>
    </location>
</feature>
<evidence type="ECO:0000256" key="2">
    <source>
        <dbReference type="ARBA" id="ARBA00022692"/>
    </source>
</evidence>
<reference evidence="8 9" key="1">
    <citation type="journal article" date="2019" name="Int. J. Syst. Evol. Microbiol.">
        <title>The Global Catalogue of Microorganisms (GCM) 10K type strain sequencing project: providing services to taxonomists for standard genome sequencing and annotation.</title>
        <authorList>
            <consortium name="The Broad Institute Genomics Platform"/>
            <consortium name="The Broad Institute Genome Sequencing Center for Infectious Disease"/>
            <person name="Wu L."/>
            <person name="Ma J."/>
        </authorList>
    </citation>
    <scope>NUCLEOTIDE SEQUENCE [LARGE SCALE GENOMIC DNA]</scope>
    <source>
        <strain evidence="8 9">JCM 13249</strain>
    </source>
</reference>
<dbReference type="InterPro" id="IPR020846">
    <property type="entry name" value="MFS_dom"/>
</dbReference>
<gene>
    <name evidence="8" type="ORF">GCM10009681_15710</name>
</gene>
<evidence type="ECO:0000256" key="1">
    <source>
        <dbReference type="ARBA" id="ARBA00004651"/>
    </source>
</evidence>
<keyword evidence="3 6" id="KW-1133">Transmembrane helix</keyword>
<feature type="transmembrane region" description="Helical" evidence="6">
    <location>
        <begin position="70"/>
        <end position="89"/>
    </location>
</feature>
<dbReference type="Gene3D" id="1.20.1250.20">
    <property type="entry name" value="MFS general substrate transporter like domains"/>
    <property type="match status" value="2"/>
</dbReference>
<keyword evidence="2 6" id="KW-0812">Transmembrane</keyword>
<protein>
    <submittedName>
        <fullName evidence="8">CynX/NimT family MFS transporter</fullName>
    </submittedName>
</protein>
<feature type="transmembrane region" description="Helical" evidence="6">
    <location>
        <begin position="310"/>
        <end position="329"/>
    </location>
</feature>
<feature type="transmembrane region" description="Helical" evidence="6">
    <location>
        <begin position="101"/>
        <end position="118"/>
    </location>
</feature>
<feature type="transmembrane region" description="Helical" evidence="6">
    <location>
        <begin position="335"/>
        <end position="355"/>
    </location>
</feature>
<feature type="transmembrane region" description="Helical" evidence="6">
    <location>
        <begin position="29"/>
        <end position="50"/>
    </location>
</feature>
<feature type="transmembrane region" description="Helical" evidence="6">
    <location>
        <begin position="244"/>
        <end position="267"/>
    </location>
</feature>